<protein>
    <submittedName>
        <fullName evidence="4">Iron transporter</fullName>
    </submittedName>
</protein>
<dbReference type="Proteomes" id="UP001183222">
    <property type="component" value="Unassembled WGS sequence"/>
</dbReference>
<dbReference type="Pfam" id="PF10634">
    <property type="entry name" value="Iron_transport"/>
    <property type="match status" value="1"/>
</dbReference>
<evidence type="ECO:0000313" key="5">
    <source>
        <dbReference type="Proteomes" id="UP001183222"/>
    </source>
</evidence>
<dbReference type="Gene3D" id="2.60.40.2480">
    <property type="entry name" value="Periplasmic metal-binding protein Tp34-type"/>
    <property type="match status" value="1"/>
</dbReference>
<dbReference type="InterPro" id="IPR018470">
    <property type="entry name" value="Metal-bd_Tp34-typ"/>
</dbReference>
<keyword evidence="5" id="KW-1185">Reference proteome</keyword>
<dbReference type="RefSeq" id="WP_311344958.1">
    <property type="nucleotide sequence ID" value="NZ_JAVREI010000005.1"/>
</dbReference>
<dbReference type="EMBL" id="JAVREI010000005">
    <property type="protein sequence ID" value="MDT0276139.1"/>
    <property type="molecule type" value="Genomic_DNA"/>
</dbReference>
<feature type="region of interest" description="Disordered" evidence="3">
    <location>
        <begin position="146"/>
        <end position="169"/>
    </location>
</feature>
<reference evidence="5" key="1">
    <citation type="submission" date="2023-07" db="EMBL/GenBank/DDBJ databases">
        <title>30 novel species of actinomycetes from the DSMZ collection.</title>
        <authorList>
            <person name="Nouioui I."/>
        </authorList>
    </citation>
    <scope>NUCLEOTIDE SEQUENCE [LARGE SCALE GENOMIC DNA]</scope>
    <source>
        <strain evidence="5">DSM 46792</strain>
    </source>
</reference>
<gene>
    <name evidence="4" type="ORF">RM425_09525</name>
</gene>
<evidence type="ECO:0000256" key="1">
    <source>
        <dbReference type="ARBA" id="ARBA00010013"/>
    </source>
</evidence>
<name>A0ABU2K7I7_9ACTN</name>
<dbReference type="InterPro" id="IPR038482">
    <property type="entry name" value="Tp34-type_sf"/>
</dbReference>
<feature type="region of interest" description="Disordered" evidence="3">
    <location>
        <begin position="1"/>
        <end position="28"/>
    </location>
</feature>
<evidence type="ECO:0000313" key="4">
    <source>
        <dbReference type="EMBL" id="MDT0276139.1"/>
    </source>
</evidence>
<evidence type="ECO:0000256" key="2">
    <source>
        <dbReference type="ARBA" id="ARBA00022729"/>
    </source>
</evidence>
<comment type="similarity">
    <text evidence="1">Belongs to the UPF0423 family.</text>
</comment>
<comment type="caution">
    <text evidence="4">The sequence shown here is derived from an EMBL/GenBank/DDBJ whole genome shotgun (WGS) entry which is preliminary data.</text>
</comment>
<proteinExistence type="inferred from homology"/>
<evidence type="ECO:0000256" key="3">
    <source>
        <dbReference type="SAM" id="MobiDB-lite"/>
    </source>
</evidence>
<keyword evidence="2" id="KW-0732">Signal</keyword>
<organism evidence="4 5">
    <name type="scientific">Blastococcus goldschmidtiae</name>
    <dbReference type="NCBI Taxonomy" id="3075546"/>
    <lineage>
        <taxon>Bacteria</taxon>
        <taxon>Bacillati</taxon>
        <taxon>Actinomycetota</taxon>
        <taxon>Actinomycetes</taxon>
        <taxon>Geodermatophilales</taxon>
        <taxon>Geodermatophilaceae</taxon>
        <taxon>Blastococcus</taxon>
    </lineage>
</organism>
<feature type="compositionally biased region" description="Basic and acidic residues" evidence="3">
    <location>
        <begin position="1"/>
        <end position="11"/>
    </location>
</feature>
<sequence>MAAGHAVEDRTTPAAAPPMEKSNEAEPDQLDVARRQGDAYGAAVQAMAEEDGAAHIEVAVADLADGRFVPGLDVTVTVQDGDRELFSQQAPFLWHPFLHHYGFNAKVPGEGPFTVAVRIEPPSWMRHDPRNGKRYADPVDVVFADVGFEPGRKPSPEASPRGPETPCAG</sequence>
<accession>A0ABU2K7I7</accession>